<evidence type="ECO:0000256" key="6">
    <source>
        <dbReference type="ARBA" id="ARBA00022989"/>
    </source>
</evidence>
<comment type="similarity">
    <text evidence="2">Belongs to the AzlC family.</text>
</comment>
<evidence type="ECO:0000256" key="1">
    <source>
        <dbReference type="ARBA" id="ARBA00004651"/>
    </source>
</evidence>
<accession>A0A2S9QCR9</accession>
<feature type="transmembrane region" description="Helical" evidence="8">
    <location>
        <begin position="20"/>
        <end position="38"/>
    </location>
</feature>
<keyword evidence="3" id="KW-0813">Transport</keyword>
<evidence type="ECO:0000256" key="4">
    <source>
        <dbReference type="ARBA" id="ARBA00022475"/>
    </source>
</evidence>
<keyword evidence="5 8" id="KW-0812">Transmembrane</keyword>
<proteinExistence type="inferred from homology"/>
<dbReference type="PANTHER" id="PTHR34979">
    <property type="entry name" value="INNER MEMBRANE PROTEIN YGAZ"/>
    <property type="match status" value="1"/>
</dbReference>
<evidence type="ECO:0000313" key="9">
    <source>
        <dbReference type="EMBL" id="PRH87138.1"/>
    </source>
</evidence>
<organism evidence="9 10">
    <name type="scientific">Labrys okinawensis</name>
    <dbReference type="NCBI Taxonomy" id="346911"/>
    <lineage>
        <taxon>Bacteria</taxon>
        <taxon>Pseudomonadati</taxon>
        <taxon>Pseudomonadota</taxon>
        <taxon>Alphaproteobacteria</taxon>
        <taxon>Hyphomicrobiales</taxon>
        <taxon>Xanthobacteraceae</taxon>
        <taxon>Labrys</taxon>
    </lineage>
</organism>
<comment type="subcellular location">
    <subcellularLocation>
        <location evidence="1">Cell membrane</location>
        <topology evidence="1">Multi-pass membrane protein</topology>
    </subcellularLocation>
</comment>
<keyword evidence="7 8" id="KW-0472">Membrane</keyword>
<evidence type="ECO:0000313" key="10">
    <source>
        <dbReference type="Proteomes" id="UP000237682"/>
    </source>
</evidence>
<evidence type="ECO:0000256" key="8">
    <source>
        <dbReference type="SAM" id="Phobius"/>
    </source>
</evidence>
<evidence type="ECO:0000256" key="5">
    <source>
        <dbReference type="ARBA" id="ARBA00022692"/>
    </source>
</evidence>
<dbReference type="InterPro" id="IPR011606">
    <property type="entry name" value="Brnchd-chn_aa_trnsp_permease"/>
</dbReference>
<dbReference type="PANTHER" id="PTHR34979:SF1">
    <property type="entry name" value="INNER MEMBRANE PROTEIN YGAZ"/>
    <property type="match status" value="1"/>
</dbReference>
<feature type="transmembrane region" description="Helical" evidence="8">
    <location>
        <begin position="189"/>
        <end position="205"/>
    </location>
</feature>
<dbReference type="GO" id="GO:1903785">
    <property type="term" value="P:L-valine transmembrane transport"/>
    <property type="evidence" value="ECO:0007669"/>
    <property type="project" value="TreeGrafter"/>
</dbReference>
<dbReference type="EMBL" id="PUEJ01000004">
    <property type="protein sequence ID" value="PRH87138.1"/>
    <property type="molecule type" value="Genomic_DNA"/>
</dbReference>
<feature type="transmembrane region" description="Helical" evidence="8">
    <location>
        <begin position="164"/>
        <end position="184"/>
    </location>
</feature>
<keyword evidence="4" id="KW-1003">Cell membrane</keyword>
<reference evidence="9 10" key="1">
    <citation type="submission" date="2018-02" db="EMBL/GenBank/DDBJ databases">
        <title>Whole genome sequencing of endophytic bacterium.</title>
        <authorList>
            <person name="Eedara R."/>
            <person name="Podile A.R."/>
        </authorList>
    </citation>
    <scope>NUCLEOTIDE SEQUENCE [LARGE SCALE GENOMIC DNA]</scope>
    <source>
        <strain evidence="9 10">RP1T</strain>
    </source>
</reference>
<gene>
    <name evidence="9" type="ORF">C5L14_10860</name>
</gene>
<dbReference type="Proteomes" id="UP000237682">
    <property type="component" value="Unassembled WGS sequence"/>
</dbReference>
<keyword evidence="10" id="KW-1185">Reference proteome</keyword>
<dbReference type="Pfam" id="PF03591">
    <property type="entry name" value="AzlC"/>
    <property type="match status" value="1"/>
</dbReference>
<protein>
    <submittedName>
        <fullName evidence="9">Branched-chain amino acid ABC transporter permease</fullName>
    </submittedName>
</protein>
<dbReference type="AlphaFoldDB" id="A0A2S9QCR9"/>
<sequence>MRSSRLSARSEIRSALIDIAPPALAAVPIGFLFGAIAVSKGLSPFETALMSITVFAGSAQFAALEQWVQPVSILALAFGTLLINCRHILMGASLTPKTRLFSPAQRFLGFFMMADENWAMSERRAGQAELTPTYYFAMSVFFYLNWVLWSTAGGFVGQLLGDPARYGADFAFTALFIGLIAGFWEGRSSAAAIVTSAVVAALVYLKIGAPWHVPAGALAGIFAAFLTGHPGRSKLDVKEAVDVV</sequence>
<name>A0A2S9QCR9_9HYPH</name>
<keyword evidence="6 8" id="KW-1133">Transmembrane helix</keyword>
<evidence type="ECO:0000256" key="2">
    <source>
        <dbReference type="ARBA" id="ARBA00010735"/>
    </source>
</evidence>
<dbReference type="GO" id="GO:0005886">
    <property type="term" value="C:plasma membrane"/>
    <property type="evidence" value="ECO:0007669"/>
    <property type="project" value="UniProtKB-SubCell"/>
</dbReference>
<feature type="transmembrane region" description="Helical" evidence="8">
    <location>
        <begin position="70"/>
        <end position="89"/>
    </location>
</feature>
<comment type="caution">
    <text evidence="9">The sequence shown here is derived from an EMBL/GenBank/DDBJ whole genome shotgun (WGS) entry which is preliminary data.</text>
</comment>
<feature type="transmembrane region" description="Helical" evidence="8">
    <location>
        <begin position="133"/>
        <end position="152"/>
    </location>
</feature>
<dbReference type="OrthoDB" id="9803444at2"/>
<evidence type="ECO:0000256" key="7">
    <source>
        <dbReference type="ARBA" id="ARBA00023136"/>
    </source>
</evidence>
<evidence type="ECO:0000256" key="3">
    <source>
        <dbReference type="ARBA" id="ARBA00022448"/>
    </source>
</evidence>